<reference evidence="2" key="1">
    <citation type="journal article" date="2019" name="Plant Biotechnol. J.">
        <title>Genome sequencing of the Australian wild diploid species Gossypium australe highlights disease resistance and delayed gland morphogenesis.</title>
        <authorList>
            <person name="Cai Y."/>
            <person name="Cai X."/>
            <person name="Wang Q."/>
            <person name="Wang P."/>
            <person name="Zhang Y."/>
            <person name="Cai C."/>
            <person name="Xu Y."/>
            <person name="Wang K."/>
            <person name="Zhou Z."/>
            <person name="Wang C."/>
            <person name="Geng S."/>
            <person name="Li B."/>
            <person name="Dong Q."/>
            <person name="Hou Y."/>
            <person name="Wang H."/>
            <person name="Ai P."/>
            <person name="Liu Z."/>
            <person name="Yi F."/>
            <person name="Sun M."/>
            <person name="An G."/>
            <person name="Cheng J."/>
            <person name="Zhang Y."/>
            <person name="Shi Q."/>
            <person name="Xie Y."/>
            <person name="Shi X."/>
            <person name="Chang Y."/>
            <person name="Huang F."/>
            <person name="Chen Y."/>
            <person name="Hong S."/>
            <person name="Mi L."/>
            <person name="Sun Q."/>
            <person name="Zhang L."/>
            <person name="Zhou B."/>
            <person name="Peng R."/>
            <person name="Zhang X."/>
            <person name="Liu F."/>
        </authorList>
    </citation>
    <scope>NUCLEOTIDE SEQUENCE [LARGE SCALE GENOMIC DNA]</scope>
    <source>
        <strain evidence="2">cv. PA1801</strain>
    </source>
</reference>
<name>A0A5B6WJG3_9ROSI</name>
<dbReference type="GO" id="GO:0016301">
    <property type="term" value="F:kinase activity"/>
    <property type="evidence" value="ECO:0007669"/>
    <property type="project" value="UniProtKB-KW"/>
</dbReference>
<dbReference type="OrthoDB" id="4062651at2759"/>
<dbReference type="AlphaFoldDB" id="A0A5B6WJG3"/>
<keyword evidence="1" id="KW-0808">Transferase</keyword>
<evidence type="ECO:0000313" key="2">
    <source>
        <dbReference type="Proteomes" id="UP000325315"/>
    </source>
</evidence>
<accession>A0A5B6WJG3</accession>
<sequence>MHFYNICCYVHAQVFLMRLSKNNLSGPIPRHVANLTGLSFLYIPVMDLSYNNLSGPTPKILAKGYSITGNNFLCASSEHICTDVSYPLNGMLLKSIKVLLLYVF</sequence>
<dbReference type="SUPFAM" id="SSF52058">
    <property type="entry name" value="L domain-like"/>
    <property type="match status" value="1"/>
</dbReference>
<dbReference type="Proteomes" id="UP000325315">
    <property type="component" value="Unassembled WGS sequence"/>
</dbReference>
<dbReference type="InterPro" id="IPR032675">
    <property type="entry name" value="LRR_dom_sf"/>
</dbReference>
<dbReference type="Gene3D" id="3.80.10.10">
    <property type="entry name" value="Ribonuclease Inhibitor"/>
    <property type="match status" value="1"/>
</dbReference>
<keyword evidence="2" id="KW-1185">Reference proteome</keyword>
<proteinExistence type="predicted"/>
<keyword evidence="1" id="KW-0418">Kinase</keyword>
<comment type="caution">
    <text evidence="1">The sequence shown here is derived from an EMBL/GenBank/DDBJ whole genome shotgun (WGS) entry which is preliminary data.</text>
</comment>
<keyword evidence="1" id="KW-0675">Receptor</keyword>
<dbReference type="Pfam" id="PF00560">
    <property type="entry name" value="LRR_1"/>
    <property type="match status" value="1"/>
</dbReference>
<gene>
    <name evidence="1" type="ORF">EPI10_022362</name>
</gene>
<evidence type="ECO:0000313" key="1">
    <source>
        <dbReference type="EMBL" id="KAA3482051.1"/>
    </source>
</evidence>
<protein>
    <submittedName>
        <fullName evidence="1">Putative LRR receptor-like serine/threonine-protein kinase isoform X3</fullName>
    </submittedName>
</protein>
<dbReference type="EMBL" id="SMMG02000003">
    <property type="protein sequence ID" value="KAA3482051.1"/>
    <property type="molecule type" value="Genomic_DNA"/>
</dbReference>
<organism evidence="1 2">
    <name type="scientific">Gossypium australe</name>
    <dbReference type="NCBI Taxonomy" id="47621"/>
    <lineage>
        <taxon>Eukaryota</taxon>
        <taxon>Viridiplantae</taxon>
        <taxon>Streptophyta</taxon>
        <taxon>Embryophyta</taxon>
        <taxon>Tracheophyta</taxon>
        <taxon>Spermatophyta</taxon>
        <taxon>Magnoliopsida</taxon>
        <taxon>eudicotyledons</taxon>
        <taxon>Gunneridae</taxon>
        <taxon>Pentapetalae</taxon>
        <taxon>rosids</taxon>
        <taxon>malvids</taxon>
        <taxon>Malvales</taxon>
        <taxon>Malvaceae</taxon>
        <taxon>Malvoideae</taxon>
        <taxon>Gossypium</taxon>
    </lineage>
</organism>
<dbReference type="InterPro" id="IPR001611">
    <property type="entry name" value="Leu-rich_rpt"/>
</dbReference>